<evidence type="ECO:0000313" key="2">
    <source>
        <dbReference type="EMBL" id="WTZ07822.1"/>
    </source>
</evidence>
<sequence length="344" mass="36837">MSARSDVMVVAEILPRFYRIIPTVVDRGPVGTATRNYVARDSDGGRWFVKAYPAGAVLDAERQALELGRFARLGGIPVPAVRRTLDGDLIATAGGMAVSVAAFVENTETAEGGLFGDRWAAVGETVGRLHRTLARHPAGPPRHVPAREVCDVKQARQRLERLLARFAERPPASGFPAWARETAAQRLDALPAVAALLEALPAALTVQTVHGDLGSPNLLLRGQRVAALIDFRPPGHRSPVWELGRIVLDPRTVLAQSDWPTGLAGAIAAYQTANPALPAEELLAVPRVAAGYLACSVYPLSEAVDDPAAVTPELQAYGRNRQAAVVELCERLAEAEEVLHDLLH</sequence>
<dbReference type="Gene3D" id="3.90.1200.10">
    <property type="match status" value="1"/>
</dbReference>
<dbReference type="SUPFAM" id="SSF56112">
    <property type="entry name" value="Protein kinase-like (PK-like)"/>
    <property type="match status" value="1"/>
</dbReference>
<dbReference type="AlphaFoldDB" id="A0AAU3HXT1"/>
<name>A0AAU3HXT1_9ACTN</name>
<feature type="domain" description="Aminoglycoside phosphotransferase" evidence="1">
    <location>
        <begin position="31"/>
        <end position="273"/>
    </location>
</feature>
<organism evidence="2">
    <name type="scientific">Streptomyces sp. NBC_01393</name>
    <dbReference type="NCBI Taxonomy" id="2903851"/>
    <lineage>
        <taxon>Bacteria</taxon>
        <taxon>Bacillati</taxon>
        <taxon>Actinomycetota</taxon>
        <taxon>Actinomycetes</taxon>
        <taxon>Kitasatosporales</taxon>
        <taxon>Streptomycetaceae</taxon>
        <taxon>Streptomyces</taxon>
    </lineage>
</organism>
<reference evidence="2" key="1">
    <citation type="submission" date="2022-10" db="EMBL/GenBank/DDBJ databases">
        <title>The complete genomes of actinobacterial strains from the NBC collection.</title>
        <authorList>
            <person name="Joergensen T.S."/>
            <person name="Alvarez Arevalo M."/>
            <person name="Sterndorff E.B."/>
            <person name="Faurdal D."/>
            <person name="Vuksanovic O."/>
            <person name="Mourched A.-S."/>
            <person name="Charusanti P."/>
            <person name="Shaw S."/>
            <person name="Blin K."/>
            <person name="Weber T."/>
        </authorList>
    </citation>
    <scope>NUCLEOTIDE SEQUENCE</scope>
    <source>
        <strain evidence="2">NBC_01393</strain>
    </source>
</reference>
<dbReference type="InterPro" id="IPR011009">
    <property type="entry name" value="Kinase-like_dom_sf"/>
</dbReference>
<gene>
    <name evidence="2" type="ORF">OG699_07355</name>
</gene>
<dbReference type="InterPro" id="IPR002575">
    <property type="entry name" value="Aminoglycoside_PTrfase"/>
</dbReference>
<evidence type="ECO:0000259" key="1">
    <source>
        <dbReference type="Pfam" id="PF01636"/>
    </source>
</evidence>
<protein>
    <submittedName>
        <fullName evidence="2">Phosphotransferase</fullName>
    </submittedName>
</protein>
<accession>A0AAU3HXT1</accession>
<proteinExistence type="predicted"/>
<dbReference type="EMBL" id="CP109546">
    <property type="protein sequence ID" value="WTZ07822.1"/>
    <property type="molecule type" value="Genomic_DNA"/>
</dbReference>
<dbReference type="Pfam" id="PF01636">
    <property type="entry name" value="APH"/>
    <property type="match status" value="1"/>
</dbReference>
<dbReference type="Gene3D" id="3.30.200.20">
    <property type="entry name" value="Phosphorylase Kinase, domain 1"/>
    <property type="match status" value="1"/>
</dbReference>